<reference evidence="1 2" key="1">
    <citation type="submission" date="2020-08" db="EMBL/GenBank/DDBJ databases">
        <title>Functional genomics of gut bacteria from endangered species of beetles.</title>
        <authorList>
            <person name="Carlos-Shanley C."/>
        </authorList>
    </citation>
    <scope>NUCLEOTIDE SEQUENCE [LARGE SCALE GENOMIC DNA]</scope>
    <source>
        <strain evidence="1 2">S00245</strain>
    </source>
</reference>
<dbReference type="AlphaFoldDB" id="A0A7W7KE05"/>
<gene>
    <name evidence="1" type="ORF">HNO88_003686</name>
</gene>
<dbReference type="RefSeq" id="WP_184248960.1">
    <property type="nucleotide sequence ID" value="NZ_JACHLR010000020.1"/>
</dbReference>
<proteinExistence type="predicted"/>
<dbReference type="EMBL" id="JACHLR010000020">
    <property type="protein sequence ID" value="MBB4860343.1"/>
    <property type="molecule type" value="Genomic_DNA"/>
</dbReference>
<sequence length="172" mass="17198">MIQTVTLLNWITIDHGLGDLTALVPQLEALTAFVQHWRAIGAEVAKLAAGAPVDSPGLLAGYLATHVGGPAIGQVFATLGLDELHAKLADLGGELASPDAPWAKLLQPASAFLESYGATPAGGAGLDDGDNPGLVSSPLSKLAEDAAPVLGKATLSFAIGAAAELECEAGAV</sequence>
<evidence type="ECO:0000313" key="2">
    <source>
        <dbReference type="Proteomes" id="UP000555448"/>
    </source>
</evidence>
<name>A0A7W7KE05_9SPHN</name>
<dbReference type="Proteomes" id="UP000555448">
    <property type="component" value="Unassembled WGS sequence"/>
</dbReference>
<organism evidence="1 2">
    <name type="scientific">Novosphingobium chloroacetimidivorans</name>
    <dbReference type="NCBI Taxonomy" id="1428314"/>
    <lineage>
        <taxon>Bacteria</taxon>
        <taxon>Pseudomonadati</taxon>
        <taxon>Pseudomonadota</taxon>
        <taxon>Alphaproteobacteria</taxon>
        <taxon>Sphingomonadales</taxon>
        <taxon>Sphingomonadaceae</taxon>
        <taxon>Novosphingobium</taxon>
    </lineage>
</organism>
<protein>
    <submittedName>
        <fullName evidence="1">Uncharacterized protein</fullName>
    </submittedName>
</protein>
<comment type="caution">
    <text evidence="1">The sequence shown here is derived from an EMBL/GenBank/DDBJ whole genome shotgun (WGS) entry which is preliminary data.</text>
</comment>
<keyword evidence="2" id="KW-1185">Reference proteome</keyword>
<evidence type="ECO:0000313" key="1">
    <source>
        <dbReference type="EMBL" id="MBB4860343.1"/>
    </source>
</evidence>
<accession>A0A7W7KE05</accession>